<dbReference type="AlphaFoldDB" id="A0A221P8K9"/>
<accession>A0A221P8K9</accession>
<keyword evidence="5 7" id="KW-0472">Membrane</keyword>
<dbReference type="GO" id="GO:0035673">
    <property type="term" value="F:oligopeptide transmembrane transporter activity"/>
    <property type="evidence" value="ECO:0007669"/>
    <property type="project" value="InterPro"/>
</dbReference>
<gene>
    <name evidence="8" type="ORF">LK07_10090</name>
</gene>
<name>A0A221P8K9_9ACTN</name>
<evidence type="ECO:0000313" key="9">
    <source>
        <dbReference type="Proteomes" id="UP000031501"/>
    </source>
</evidence>
<dbReference type="EMBL" id="CP022433">
    <property type="protein sequence ID" value="ASN28308.1"/>
    <property type="molecule type" value="Genomic_DNA"/>
</dbReference>
<evidence type="ECO:0000256" key="2">
    <source>
        <dbReference type="ARBA" id="ARBA00022448"/>
    </source>
</evidence>
<comment type="subcellular location">
    <subcellularLocation>
        <location evidence="1">Membrane</location>
        <topology evidence="1">Multi-pass membrane protein</topology>
    </subcellularLocation>
</comment>
<evidence type="ECO:0000256" key="3">
    <source>
        <dbReference type="ARBA" id="ARBA00022692"/>
    </source>
</evidence>
<feature type="transmembrane region" description="Helical" evidence="7">
    <location>
        <begin position="171"/>
        <end position="195"/>
    </location>
</feature>
<feature type="transmembrane region" description="Helical" evidence="7">
    <location>
        <begin position="344"/>
        <end position="377"/>
    </location>
</feature>
<feature type="region of interest" description="Disordered" evidence="6">
    <location>
        <begin position="254"/>
        <end position="277"/>
    </location>
</feature>
<feature type="compositionally biased region" description="Low complexity" evidence="6">
    <location>
        <begin position="264"/>
        <end position="275"/>
    </location>
</feature>
<dbReference type="GO" id="GO:0016020">
    <property type="term" value="C:membrane"/>
    <property type="evidence" value="ECO:0007669"/>
    <property type="project" value="UniProtKB-SubCell"/>
</dbReference>
<evidence type="ECO:0000256" key="7">
    <source>
        <dbReference type="SAM" id="Phobius"/>
    </source>
</evidence>
<feature type="transmembrane region" description="Helical" evidence="7">
    <location>
        <begin position="113"/>
        <end position="135"/>
    </location>
</feature>
<evidence type="ECO:0000256" key="4">
    <source>
        <dbReference type="ARBA" id="ARBA00022989"/>
    </source>
</evidence>
<keyword evidence="9" id="KW-1185">Reference proteome</keyword>
<dbReference type="Pfam" id="PF03169">
    <property type="entry name" value="OPT"/>
    <property type="match status" value="1"/>
</dbReference>
<dbReference type="Proteomes" id="UP000031501">
    <property type="component" value="Chromosome"/>
</dbReference>
<dbReference type="RefSeq" id="WP_039654552.1">
    <property type="nucleotide sequence ID" value="NZ_CP021080.1"/>
</dbReference>
<reference evidence="8 9" key="1">
    <citation type="submission" date="2017-07" db="EMBL/GenBank/DDBJ databases">
        <title>Genome sequence of Streptomyces pluripotens MUSC 137T.</title>
        <authorList>
            <person name="Ser H.-L."/>
            <person name="Lee L.-H."/>
        </authorList>
    </citation>
    <scope>NUCLEOTIDE SEQUENCE [LARGE SCALE GENOMIC DNA]</scope>
    <source>
        <strain evidence="8 9">MUSC 137</strain>
    </source>
</reference>
<protein>
    <recommendedName>
        <fullName evidence="10">OPT family oligopeptide transporter</fullName>
    </recommendedName>
</protein>
<dbReference type="InterPro" id="IPR004813">
    <property type="entry name" value="OPT"/>
</dbReference>
<feature type="transmembrane region" description="Helical" evidence="7">
    <location>
        <begin position="201"/>
        <end position="222"/>
    </location>
</feature>
<keyword evidence="3 7" id="KW-0812">Transmembrane</keyword>
<evidence type="ECO:0000256" key="6">
    <source>
        <dbReference type="SAM" id="MobiDB-lite"/>
    </source>
</evidence>
<feature type="transmembrane region" description="Helical" evidence="7">
    <location>
        <begin position="292"/>
        <end position="310"/>
    </location>
</feature>
<feature type="transmembrane region" description="Helical" evidence="7">
    <location>
        <begin position="485"/>
        <end position="512"/>
    </location>
</feature>
<dbReference type="OrthoDB" id="3652263at2"/>
<evidence type="ECO:0000256" key="1">
    <source>
        <dbReference type="ARBA" id="ARBA00004141"/>
    </source>
</evidence>
<feature type="transmembrane region" description="Helical" evidence="7">
    <location>
        <begin position="53"/>
        <end position="73"/>
    </location>
</feature>
<dbReference type="STRING" id="1355015.LK06_008980"/>
<evidence type="ECO:0008006" key="10">
    <source>
        <dbReference type="Google" id="ProtNLM"/>
    </source>
</evidence>
<feature type="transmembrane region" description="Helical" evidence="7">
    <location>
        <begin position="21"/>
        <end position="47"/>
    </location>
</feature>
<feature type="transmembrane region" description="Helical" evidence="7">
    <location>
        <begin position="85"/>
        <end position="107"/>
    </location>
</feature>
<proteinExistence type="predicted"/>
<feature type="transmembrane region" description="Helical" evidence="7">
    <location>
        <begin position="524"/>
        <end position="545"/>
    </location>
</feature>
<dbReference type="KEGG" id="splu:LK06_008980"/>
<sequence length="550" mass="57673">MSLTEPAQQHERERHPSVFEPTVLAAVLFTSIAGALIGLQIITSLGVTPNTSIMGVLASIVVSRIPLSVFRRFRSTHRQNLVQTSISSATFAAANSLLLPIGIPVVIGEPGLMWPMLIGASLAMVIDLLMLYWMFDTRVFPAENAWPSGVAAAETIIAGDRGGKRAKNFGYGIALGVAGSWFGLPMAPMGVAFIAKSLTMLAFAVGLLAAGYSQSLFGFALGGSNIPNGMMIGAGLVALAQAIMIVFRHRKAPQPVTDRPGDEASAPPTDAPPTTLMTRTDKDALRGLRRGTVLYISAGLTLAVLGGLYSSMAPLQLVLWVLFAAVACICAELIVGLSAMHAGWFPAFATALIFLILGMLMHFPVVALVLLVGFVAAGSPAFADGGYDFKTGWLLRGQGTDRSFELEGRRQQLYAGLVGLAVAVVVVALTHSLYFDAGLFPPVDKAYSAAIRAGLDTSSVAQLALWALPGALIQLAGGPSRQLGVLLATGLLVANPQVGWIVAAGMVIRWLVLRVKGPEASTPMTIFAAGIIAGSAMYSFSNAAVKTWSR</sequence>
<evidence type="ECO:0000256" key="5">
    <source>
        <dbReference type="ARBA" id="ARBA00023136"/>
    </source>
</evidence>
<feature type="transmembrane region" description="Helical" evidence="7">
    <location>
        <begin position="317"/>
        <end position="338"/>
    </location>
</feature>
<evidence type="ECO:0000313" key="8">
    <source>
        <dbReference type="EMBL" id="ASN28308.1"/>
    </source>
</evidence>
<feature type="transmembrane region" description="Helical" evidence="7">
    <location>
        <begin position="413"/>
        <end position="434"/>
    </location>
</feature>
<keyword evidence="2" id="KW-0813">Transport</keyword>
<keyword evidence="4 7" id="KW-1133">Transmembrane helix</keyword>
<organism evidence="8 9">
    <name type="scientific">Streptomyces pluripotens</name>
    <dbReference type="NCBI Taxonomy" id="1355015"/>
    <lineage>
        <taxon>Bacteria</taxon>
        <taxon>Bacillati</taxon>
        <taxon>Actinomycetota</taxon>
        <taxon>Actinomycetes</taxon>
        <taxon>Kitasatosporales</taxon>
        <taxon>Streptomycetaceae</taxon>
        <taxon>Streptomyces</taxon>
    </lineage>
</organism>